<evidence type="ECO:0000256" key="2">
    <source>
        <dbReference type="ARBA" id="ARBA00022722"/>
    </source>
</evidence>
<evidence type="ECO:0000256" key="6">
    <source>
        <dbReference type="HAMAP-Rule" id="MF_00227"/>
    </source>
</evidence>
<dbReference type="RefSeq" id="WP_338237519.1">
    <property type="nucleotide sequence ID" value="NZ_BQKE01000001.1"/>
</dbReference>
<evidence type="ECO:0000313" key="9">
    <source>
        <dbReference type="Proteomes" id="UP001310022"/>
    </source>
</evidence>
<keyword evidence="1 6" id="KW-0819">tRNA processing</keyword>
<dbReference type="EMBL" id="BQKE01000001">
    <property type="protein sequence ID" value="GJM62181.1"/>
    <property type="molecule type" value="Genomic_DNA"/>
</dbReference>
<reference evidence="8 9" key="1">
    <citation type="submission" date="2021-12" db="EMBL/GenBank/DDBJ databases">
        <title>Genome sequencing of bacteria with rrn-lacking chromosome and rrn-plasmid.</title>
        <authorList>
            <person name="Anda M."/>
            <person name="Iwasaki W."/>
        </authorList>
    </citation>
    <scope>NUCLEOTIDE SEQUENCE [LARGE SCALE GENOMIC DNA]</scope>
    <source>
        <strain evidence="8 9">NBRC 15940</strain>
    </source>
</reference>
<comment type="subunit">
    <text evidence="6">Consists of a catalytic RNA component (M1 or rnpB) and a protein subunit.</text>
</comment>
<dbReference type="SUPFAM" id="SSF54211">
    <property type="entry name" value="Ribosomal protein S5 domain 2-like"/>
    <property type="match status" value="1"/>
</dbReference>
<comment type="caution">
    <text evidence="8">The sequence shown here is derived from an EMBL/GenBank/DDBJ whole genome shotgun (WGS) entry which is preliminary data.</text>
</comment>
<evidence type="ECO:0000256" key="4">
    <source>
        <dbReference type="ARBA" id="ARBA00022801"/>
    </source>
</evidence>
<comment type="similarity">
    <text evidence="6">Belongs to the RnpA family.</text>
</comment>
<evidence type="ECO:0000256" key="5">
    <source>
        <dbReference type="ARBA" id="ARBA00022884"/>
    </source>
</evidence>
<evidence type="ECO:0000256" key="7">
    <source>
        <dbReference type="NCBIfam" id="TIGR00188"/>
    </source>
</evidence>
<keyword evidence="5 6" id="KW-0694">RNA-binding</keyword>
<evidence type="ECO:0000313" key="8">
    <source>
        <dbReference type="EMBL" id="GJM62181.1"/>
    </source>
</evidence>
<organism evidence="8 9">
    <name type="scientific">Persicobacter diffluens</name>
    <dbReference type="NCBI Taxonomy" id="981"/>
    <lineage>
        <taxon>Bacteria</taxon>
        <taxon>Pseudomonadati</taxon>
        <taxon>Bacteroidota</taxon>
        <taxon>Cytophagia</taxon>
        <taxon>Cytophagales</taxon>
        <taxon>Persicobacteraceae</taxon>
        <taxon>Persicobacter</taxon>
    </lineage>
</organism>
<sequence length="141" mass="16555">MGNTTRRPGSFTLCKAERLCSKKSIQELFYKGSSFFLHPMKVVFLPASQPETDFHQVLFSVPKKKHKHAVDRNAVKRRLREAYRLHKTELLSPETHPALRIGFIYTSPKMLPYQEIEKQMRRILKKIHHLVNEVKESETPD</sequence>
<dbReference type="AlphaFoldDB" id="A0AAN4VY44"/>
<dbReference type="EC" id="3.1.26.5" evidence="6 7"/>
<dbReference type="Pfam" id="PF00825">
    <property type="entry name" value="Ribonuclease_P"/>
    <property type="match status" value="1"/>
</dbReference>
<evidence type="ECO:0000256" key="1">
    <source>
        <dbReference type="ARBA" id="ARBA00022694"/>
    </source>
</evidence>
<gene>
    <name evidence="6" type="primary">rnpA</name>
    <name evidence="8" type="ORF">PEDI_27330</name>
</gene>
<proteinExistence type="inferred from homology"/>
<accession>A0AAN4VY44</accession>
<dbReference type="PANTHER" id="PTHR33992:SF1">
    <property type="entry name" value="RIBONUCLEASE P PROTEIN COMPONENT"/>
    <property type="match status" value="1"/>
</dbReference>
<protein>
    <recommendedName>
        <fullName evidence="6 7">Ribonuclease P protein component</fullName>
        <shortName evidence="6">RNase P protein</shortName>
        <shortName evidence="6">RNaseP protein</shortName>
        <ecNumber evidence="6 7">3.1.26.5</ecNumber>
    </recommendedName>
    <alternativeName>
        <fullName evidence="6">Protein C5</fullName>
    </alternativeName>
</protein>
<dbReference type="InterPro" id="IPR000100">
    <property type="entry name" value="RNase_P"/>
</dbReference>
<evidence type="ECO:0000256" key="3">
    <source>
        <dbReference type="ARBA" id="ARBA00022759"/>
    </source>
</evidence>
<dbReference type="InterPro" id="IPR014721">
    <property type="entry name" value="Ribsml_uS5_D2-typ_fold_subgr"/>
</dbReference>
<dbReference type="InterPro" id="IPR020568">
    <property type="entry name" value="Ribosomal_Su5_D2-typ_SF"/>
</dbReference>
<dbReference type="GO" id="GO:0030677">
    <property type="term" value="C:ribonuclease P complex"/>
    <property type="evidence" value="ECO:0007669"/>
    <property type="project" value="TreeGrafter"/>
</dbReference>
<keyword evidence="2 6" id="KW-0540">Nuclease</keyword>
<dbReference type="GO" id="GO:0004526">
    <property type="term" value="F:ribonuclease P activity"/>
    <property type="evidence" value="ECO:0007669"/>
    <property type="project" value="UniProtKB-UniRule"/>
</dbReference>
<keyword evidence="4 6" id="KW-0378">Hydrolase</keyword>
<dbReference type="GO" id="GO:0000049">
    <property type="term" value="F:tRNA binding"/>
    <property type="evidence" value="ECO:0007669"/>
    <property type="project" value="UniProtKB-UniRule"/>
</dbReference>
<dbReference type="HAMAP" id="MF_00227">
    <property type="entry name" value="RNase_P"/>
    <property type="match status" value="1"/>
</dbReference>
<comment type="function">
    <text evidence="6">RNaseP catalyzes the removal of the 5'-leader sequence from pre-tRNA to produce the mature 5'-terminus. It can also cleave other RNA substrates such as 4.5S RNA. The protein component plays an auxiliary but essential role in vivo by binding to the 5'-leader sequence and broadening the substrate specificity of the ribozyme.</text>
</comment>
<dbReference type="PANTHER" id="PTHR33992">
    <property type="entry name" value="RIBONUCLEASE P PROTEIN COMPONENT"/>
    <property type="match status" value="1"/>
</dbReference>
<dbReference type="GO" id="GO:0001682">
    <property type="term" value="P:tRNA 5'-leader removal"/>
    <property type="evidence" value="ECO:0007669"/>
    <property type="project" value="UniProtKB-UniRule"/>
</dbReference>
<dbReference type="Gene3D" id="3.30.230.10">
    <property type="match status" value="1"/>
</dbReference>
<keyword evidence="3 6" id="KW-0255">Endonuclease</keyword>
<keyword evidence="9" id="KW-1185">Reference proteome</keyword>
<name>A0AAN4VY44_9BACT</name>
<dbReference type="GO" id="GO:0042781">
    <property type="term" value="F:3'-tRNA processing endoribonuclease activity"/>
    <property type="evidence" value="ECO:0007669"/>
    <property type="project" value="TreeGrafter"/>
</dbReference>
<comment type="catalytic activity">
    <reaction evidence="6">
        <text>Endonucleolytic cleavage of RNA, removing 5'-extranucleotides from tRNA precursor.</text>
        <dbReference type="EC" id="3.1.26.5"/>
    </reaction>
</comment>
<dbReference type="Proteomes" id="UP001310022">
    <property type="component" value="Unassembled WGS sequence"/>
</dbReference>
<dbReference type="NCBIfam" id="TIGR00188">
    <property type="entry name" value="rnpA"/>
    <property type="match status" value="1"/>
</dbReference>